<comment type="caution">
    <text evidence="3">The sequence shown here is derived from an EMBL/GenBank/DDBJ whole genome shotgun (WGS) entry which is preliminary data.</text>
</comment>
<dbReference type="RefSeq" id="WP_184382360.1">
    <property type="nucleotide sequence ID" value="NZ_JACIDJ010000001.1"/>
</dbReference>
<evidence type="ECO:0000313" key="3">
    <source>
        <dbReference type="EMBL" id="MBB3897444.1"/>
    </source>
</evidence>
<dbReference type="EMBL" id="JACIDJ010000001">
    <property type="protein sequence ID" value="MBB3897444.1"/>
    <property type="molecule type" value="Genomic_DNA"/>
</dbReference>
<sequence>MTHLPTRPFPPLREPQASARDPWAPPAPRGAWHRFVAWCQDAAQRRRTRRLLAQLDNRQLHDIGISRSEAAAEAQKPFWRL</sequence>
<reference evidence="3 4" key="1">
    <citation type="submission" date="2020-08" db="EMBL/GenBank/DDBJ databases">
        <title>Genomic Encyclopedia of Type Strains, Phase IV (KMG-IV): sequencing the most valuable type-strain genomes for metagenomic binning, comparative biology and taxonomic classification.</title>
        <authorList>
            <person name="Goeker M."/>
        </authorList>
    </citation>
    <scope>NUCLEOTIDE SEQUENCE [LARGE SCALE GENOMIC DNA]</scope>
    <source>
        <strain evidence="3 4">DSM 19979</strain>
    </source>
</reference>
<proteinExistence type="predicted"/>
<dbReference type="Proteomes" id="UP000553193">
    <property type="component" value="Unassembled WGS sequence"/>
</dbReference>
<organism evidence="3 4">
    <name type="scientific">Roseococcus suduntuyensis</name>
    <dbReference type="NCBI Taxonomy" id="455361"/>
    <lineage>
        <taxon>Bacteria</taxon>
        <taxon>Pseudomonadati</taxon>
        <taxon>Pseudomonadota</taxon>
        <taxon>Alphaproteobacteria</taxon>
        <taxon>Acetobacterales</taxon>
        <taxon>Roseomonadaceae</taxon>
        <taxon>Roseococcus</taxon>
    </lineage>
</organism>
<keyword evidence="4" id="KW-1185">Reference proteome</keyword>
<dbReference type="AlphaFoldDB" id="A0A840AB03"/>
<evidence type="ECO:0000256" key="1">
    <source>
        <dbReference type="SAM" id="MobiDB-lite"/>
    </source>
</evidence>
<feature type="region of interest" description="Disordered" evidence="1">
    <location>
        <begin position="1"/>
        <end position="26"/>
    </location>
</feature>
<evidence type="ECO:0000313" key="4">
    <source>
        <dbReference type="Proteomes" id="UP000553193"/>
    </source>
</evidence>
<gene>
    <name evidence="3" type="ORF">GGQ83_000870</name>
</gene>
<accession>A0A840AB03</accession>
<feature type="domain" description="YjiS-like" evidence="2">
    <location>
        <begin position="36"/>
        <end position="70"/>
    </location>
</feature>
<name>A0A840AB03_9PROT</name>
<evidence type="ECO:0000259" key="2">
    <source>
        <dbReference type="Pfam" id="PF06568"/>
    </source>
</evidence>
<dbReference type="Pfam" id="PF06568">
    <property type="entry name" value="YjiS-like"/>
    <property type="match status" value="1"/>
</dbReference>
<protein>
    <submittedName>
        <fullName evidence="3">Uncharacterized protein YjiS (DUF1127 family)</fullName>
    </submittedName>
</protein>
<dbReference type="InterPro" id="IPR009506">
    <property type="entry name" value="YjiS-like"/>
</dbReference>